<dbReference type="Gene3D" id="2.40.260.10">
    <property type="entry name" value="Sortase"/>
    <property type="match status" value="1"/>
</dbReference>
<dbReference type="InterPro" id="IPR042001">
    <property type="entry name" value="Sortase_F"/>
</dbReference>
<evidence type="ECO:0000313" key="2">
    <source>
        <dbReference type="EMBL" id="ALG06277.1"/>
    </source>
</evidence>
<gene>
    <name evidence="2" type="ORF">AOZ06_04435</name>
</gene>
<evidence type="ECO:0008006" key="4">
    <source>
        <dbReference type="Google" id="ProtNLM"/>
    </source>
</evidence>
<organism evidence="2 3">
    <name type="scientific">Kibdelosporangium phytohabitans</name>
    <dbReference type="NCBI Taxonomy" id="860235"/>
    <lineage>
        <taxon>Bacteria</taxon>
        <taxon>Bacillati</taxon>
        <taxon>Actinomycetota</taxon>
        <taxon>Actinomycetes</taxon>
        <taxon>Pseudonocardiales</taxon>
        <taxon>Pseudonocardiaceae</taxon>
        <taxon>Kibdelosporangium</taxon>
    </lineage>
</organism>
<name>A0A0N9HSM0_9PSEU</name>
<dbReference type="SUPFAM" id="SSF63817">
    <property type="entry name" value="Sortase"/>
    <property type="match status" value="1"/>
</dbReference>
<dbReference type="GO" id="GO:0016787">
    <property type="term" value="F:hydrolase activity"/>
    <property type="evidence" value="ECO:0007669"/>
    <property type="project" value="UniProtKB-KW"/>
</dbReference>
<sequence length="209" mass="21630">MVAIVLGISGGSLIWAGVTWRSGQAPVAPAGSVPAPVVIPQASSAAAAPPITPGATIPMPRSVPESVRIPSIGVHSKLLTLGLNPDRTVEDPADFGMAGWYAYGPTPGEAGASVILGHIDSFRGPAVFYRLAALNPGDQVLVQRSDGTTATFTVDARRQYPKSQFPAAEVYGAVGHAGLRLVTCGGRFDRKARSYLDNVVVYAHLTATA</sequence>
<dbReference type="Proteomes" id="UP000063699">
    <property type="component" value="Chromosome"/>
</dbReference>
<dbReference type="KEGG" id="kphy:AOZ06_04435"/>
<dbReference type="InterPro" id="IPR023365">
    <property type="entry name" value="Sortase_dom-sf"/>
</dbReference>
<protein>
    <recommendedName>
        <fullName evidence="4">Peptidase C60</fullName>
    </recommendedName>
</protein>
<keyword evidence="1" id="KW-0378">Hydrolase</keyword>
<dbReference type="EMBL" id="CP012752">
    <property type="protein sequence ID" value="ALG06277.1"/>
    <property type="molecule type" value="Genomic_DNA"/>
</dbReference>
<evidence type="ECO:0000256" key="1">
    <source>
        <dbReference type="ARBA" id="ARBA00022801"/>
    </source>
</evidence>
<keyword evidence="3" id="KW-1185">Reference proteome</keyword>
<reference evidence="2 3" key="1">
    <citation type="submission" date="2015-07" db="EMBL/GenBank/DDBJ databases">
        <title>Genome sequencing of Kibdelosporangium phytohabitans.</title>
        <authorList>
            <person name="Qin S."/>
            <person name="Xing K."/>
        </authorList>
    </citation>
    <scope>NUCLEOTIDE SEQUENCE [LARGE SCALE GENOMIC DNA]</scope>
    <source>
        <strain evidence="2 3">KLBMP1111</strain>
    </source>
</reference>
<proteinExistence type="predicted"/>
<dbReference type="NCBIfam" id="NF033748">
    <property type="entry name" value="class_F_sortase"/>
    <property type="match status" value="1"/>
</dbReference>
<dbReference type="Pfam" id="PF04203">
    <property type="entry name" value="Sortase"/>
    <property type="match status" value="1"/>
</dbReference>
<dbReference type="InterPro" id="IPR005754">
    <property type="entry name" value="Sortase"/>
</dbReference>
<dbReference type="CDD" id="cd05829">
    <property type="entry name" value="Sortase_F"/>
    <property type="match status" value="1"/>
</dbReference>
<evidence type="ECO:0000313" key="3">
    <source>
        <dbReference type="Proteomes" id="UP000063699"/>
    </source>
</evidence>
<accession>A0A0N9HSM0</accession>
<dbReference type="AlphaFoldDB" id="A0A0N9HSM0"/>